<dbReference type="PANTHER" id="PTHR32071">
    <property type="entry name" value="TRANSCRIPTIONAL REGULATORY PROTEIN"/>
    <property type="match status" value="1"/>
</dbReference>
<dbReference type="InterPro" id="IPR011006">
    <property type="entry name" value="CheY-like_superfamily"/>
</dbReference>
<dbReference type="SMART" id="SM00382">
    <property type="entry name" value="AAA"/>
    <property type="match status" value="1"/>
</dbReference>
<dbReference type="Gene3D" id="1.10.8.60">
    <property type="match status" value="1"/>
</dbReference>
<evidence type="ECO:0000259" key="7">
    <source>
        <dbReference type="PROSITE" id="PS50045"/>
    </source>
</evidence>
<proteinExistence type="predicted"/>
<comment type="caution">
    <text evidence="9">The sequence shown here is derived from an EMBL/GenBank/DDBJ whole genome shotgun (WGS) entry which is preliminary data.</text>
</comment>
<keyword evidence="3" id="KW-0805">Transcription regulation</keyword>
<evidence type="ECO:0000256" key="5">
    <source>
        <dbReference type="ARBA" id="ARBA00023163"/>
    </source>
</evidence>
<protein>
    <submittedName>
        <fullName evidence="9">Sigma-54 dependent transcriptional regulator</fullName>
    </submittedName>
</protein>
<dbReference type="PROSITE" id="PS00676">
    <property type="entry name" value="SIGMA54_INTERACT_2"/>
    <property type="match status" value="1"/>
</dbReference>
<dbReference type="InterPro" id="IPR025943">
    <property type="entry name" value="Sigma_54_int_dom_ATP-bd_2"/>
</dbReference>
<dbReference type="InterPro" id="IPR025944">
    <property type="entry name" value="Sigma_54_int_dom_CS"/>
</dbReference>
<dbReference type="SUPFAM" id="SSF46689">
    <property type="entry name" value="Homeodomain-like"/>
    <property type="match status" value="1"/>
</dbReference>
<dbReference type="RefSeq" id="WP_214505194.1">
    <property type="nucleotide sequence ID" value="NZ_JAHEPS010000001.1"/>
</dbReference>
<feature type="modified residue" description="4-aspartylphosphate" evidence="6">
    <location>
        <position position="53"/>
    </location>
</feature>
<reference evidence="9 10" key="1">
    <citation type="submission" date="2021-05" db="EMBL/GenBank/DDBJ databases">
        <title>Shewanella sp. JM162201.</title>
        <authorList>
            <person name="Xu S."/>
            <person name="Li A."/>
        </authorList>
    </citation>
    <scope>NUCLEOTIDE SEQUENCE [LARGE SCALE GENOMIC DNA]</scope>
    <source>
        <strain evidence="9 10">JM162201</strain>
    </source>
</reference>
<sequence length="523" mass="57120">MTFNALLVEDSQSLGALYSEYLRAEGGQVTHVNYGEDALAELARAKPDLLLLDIKLPDMSGMDILERVMTEYPGLTVIMMTAHGSIDIAVDAMRLGAFDFLVKPFDGKRLGITVRNALKQRELVALVSRYEKSLPTANFCGFVGESLAMQTVYRTIENVAHSKASVFITGESGTGKEVCAQAIHQSGQRADAPFIALNCASIPHELMESEIFGHVKGAFTGATNHRQGAAARANGGTLFLDEICEMELDLQAKLLRFIQTGVYTPVGGSREETVDVRFVAATNRDPWQEVKAGRFREDLYYRLYVIPLELPPLRSRGRDLMLLAKKFLKDYSREEGKSFKAISPECARLMGLYPWPGNVRQLQNVMRQMVVLNQGDTLTEAMLPESIRHPRAAVAGSQFASQTLAQVATDPADNASGALNPPGYHRAQGYQQHAQGYQQEAGNSPQASGTLHQGLGAAEAGFFAEAPDGIKPLWLAEKAIIEQAIEACEGNIPKAAALLDISASTIYRKRQAWEEAEQAANQA</sequence>
<dbReference type="CDD" id="cd00009">
    <property type="entry name" value="AAA"/>
    <property type="match status" value="1"/>
</dbReference>
<dbReference type="InterPro" id="IPR027417">
    <property type="entry name" value="P-loop_NTPase"/>
</dbReference>
<feature type="domain" description="Sigma-54 factor interaction" evidence="7">
    <location>
        <begin position="142"/>
        <end position="371"/>
    </location>
</feature>
<evidence type="ECO:0000256" key="1">
    <source>
        <dbReference type="ARBA" id="ARBA00022741"/>
    </source>
</evidence>
<keyword evidence="4" id="KW-0238">DNA-binding</keyword>
<dbReference type="Pfam" id="PF00072">
    <property type="entry name" value="Response_reg"/>
    <property type="match status" value="1"/>
</dbReference>
<dbReference type="SUPFAM" id="SSF52172">
    <property type="entry name" value="CheY-like"/>
    <property type="match status" value="1"/>
</dbReference>
<dbReference type="PROSITE" id="PS50110">
    <property type="entry name" value="RESPONSE_REGULATORY"/>
    <property type="match status" value="1"/>
</dbReference>
<dbReference type="InterPro" id="IPR058031">
    <property type="entry name" value="AAA_lid_NorR"/>
</dbReference>
<dbReference type="Pfam" id="PF00158">
    <property type="entry name" value="Sigma54_activat"/>
    <property type="match status" value="1"/>
</dbReference>
<dbReference type="PROSITE" id="PS00688">
    <property type="entry name" value="SIGMA54_INTERACT_3"/>
    <property type="match status" value="1"/>
</dbReference>
<dbReference type="Gene3D" id="3.40.50.2300">
    <property type="match status" value="1"/>
</dbReference>
<evidence type="ECO:0000256" key="6">
    <source>
        <dbReference type="PROSITE-ProRule" id="PRU00169"/>
    </source>
</evidence>
<organism evidence="9 10">
    <name type="scientific">Shewanella jiangmenensis</name>
    <dbReference type="NCBI Taxonomy" id="2837387"/>
    <lineage>
        <taxon>Bacteria</taxon>
        <taxon>Pseudomonadati</taxon>
        <taxon>Pseudomonadota</taxon>
        <taxon>Gammaproteobacteria</taxon>
        <taxon>Alteromonadales</taxon>
        <taxon>Shewanellaceae</taxon>
        <taxon>Shewanella</taxon>
    </lineage>
</organism>
<dbReference type="PANTHER" id="PTHR32071:SF117">
    <property type="entry name" value="PTS-DEPENDENT DIHYDROXYACETONE KINASE OPERON REGULATORY PROTEIN-RELATED"/>
    <property type="match status" value="1"/>
</dbReference>
<dbReference type="InterPro" id="IPR009057">
    <property type="entry name" value="Homeodomain-like_sf"/>
</dbReference>
<dbReference type="InterPro" id="IPR003593">
    <property type="entry name" value="AAA+_ATPase"/>
</dbReference>
<keyword evidence="2" id="KW-0067">ATP-binding</keyword>
<dbReference type="SMART" id="SM00448">
    <property type="entry name" value="REC"/>
    <property type="match status" value="1"/>
</dbReference>
<dbReference type="PROSITE" id="PS50045">
    <property type="entry name" value="SIGMA54_INTERACT_4"/>
    <property type="match status" value="1"/>
</dbReference>
<dbReference type="Gene3D" id="3.40.50.300">
    <property type="entry name" value="P-loop containing nucleotide triphosphate hydrolases"/>
    <property type="match status" value="1"/>
</dbReference>
<dbReference type="InterPro" id="IPR002197">
    <property type="entry name" value="HTH_Fis"/>
</dbReference>
<evidence type="ECO:0000256" key="3">
    <source>
        <dbReference type="ARBA" id="ARBA00023015"/>
    </source>
</evidence>
<keyword evidence="5" id="KW-0804">Transcription</keyword>
<accession>A0ABS5V1M5</accession>
<dbReference type="InterPro" id="IPR001789">
    <property type="entry name" value="Sig_transdc_resp-reg_receiver"/>
</dbReference>
<evidence type="ECO:0000313" key="10">
    <source>
        <dbReference type="Proteomes" id="UP001195903"/>
    </source>
</evidence>
<evidence type="ECO:0000313" key="9">
    <source>
        <dbReference type="EMBL" id="MBT1442978.1"/>
    </source>
</evidence>
<keyword evidence="6" id="KW-0597">Phosphoprotein</keyword>
<dbReference type="InterPro" id="IPR002078">
    <property type="entry name" value="Sigma_54_int"/>
</dbReference>
<dbReference type="Pfam" id="PF25601">
    <property type="entry name" value="AAA_lid_14"/>
    <property type="match status" value="1"/>
</dbReference>
<dbReference type="Gene3D" id="1.10.10.60">
    <property type="entry name" value="Homeodomain-like"/>
    <property type="match status" value="1"/>
</dbReference>
<dbReference type="SUPFAM" id="SSF52540">
    <property type="entry name" value="P-loop containing nucleoside triphosphate hydrolases"/>
    <property type="match status" value="1"/>
</dbReference>
<dbReference type="CDD" id="cd17572">
    <property type="entry name" value="REC_NtrC1-like"/>
    <property type="match status" value="1"/>
</dbReference>
<keyword evidence="1" id="KW-0547">Nucleotide-binding</keyword>
<dbReference type="EMBL" id="JAHEPS010000001">
    <property type="protein sequence ID" value="MBT1442978.1"/>
    <property type="molecule type" value="Genomic_DNA"/>
</dbReference>
<dbReference type="Pfam" id="PF02954">
    <property type="entry name" value="HTH_8"/>
    <property type="match status" value="1"/>
</dbReference>
<keyword evidence="10" id="KW-1185">Reference proteome</keyword>
<feature type="domain" description="Response regulatory" evidence="8">
    <location>
        <begin position="4"/>
        <end position="118"/>
    </location>
</feature>
<evidence type="ECO:0000256" key="4">
    <source>
        <dbReference type="ARBA" id="ARBA00023125"/>
    </source>
</evidence>
<gene>
    <name evidence="9" type="ORF">KJI95_00345</name>
</gene>
<evidence type="ECO:0000256" key="2">
    <source>
        <dbReference type="ARBA" id="ARBA00022840"/>
    </source>
</evidence>
<name>A0ABS5V1M5_9GAMM</name>
<evidence type="ECO:0000259" key="8">
    <source>
        <dbReference type="PROSITE" id="PS50110"/>
    </source>
</evidence>
<dbReference type="Proteomes" id="UP001195903">
    <property type="component" value="Unassembled WGS sequence"/>
</dbReference>